<evidence type="ECO:0000313" key="3">
    <source>
        <dbReference type="EMBL" id="ETO30616.1"/>
    </source>
</evidence>
<feature type="non-terminal residue" evidence="3">
    <location>
        <position position="209"/>
    </location>
</feature>
<evidence type="ECO:0000256" key="2">
    <source>
        <dbReference type="SAM" id="MobiDB-lite"/>
    </source>
</evidence>
<feature type="coiled-coil region" evidence="1">
    <location>
        <begin position="165"/>
        <end position="192"/>
    </location>
</feature>
<feature type="region of interest" description="Disordered" evidence="2">
    <location>
        <begin position="1"/>
        <end position="29"/>
    </location>
</feature>
<name>X6NX76_RETFI</name>
<proteinExistence type="predicted"/>
<comment type="caution">
    <text evidence="3">The sequence shown here is derived from an EMBL/GenBank/DDBJ whole genome shotgun (WGS) entry which is preliminary data.</text>
</comment>
<evidence type="ECO:0000256" key="1">
    <source>
        <dbReference type="SAM" id="Coils"/>
    </source>
</evidence>
<keyword evidence="1" id="KW-0175">Coiled coil</keyword>
<protein>
    <submittedName>
        <fullName evidence="3">Uncharacterized protein</fullName>
    </submittedName>
</protein>
<feature type="region of interest" description="Disordered" evidence="2">
    <location>
        <begin position="133"/>
        <end position="155"/>
    </location>
</feature>
<dbReference type="AlphaFoldDB" id="X6NX76"/>
<sequence length="209" mass="23172">VTHAGNGGTNAKEEVGDAKANSKHNQHARMQTDEIGGFIGFDEKGQLQATGKQPTLQDKMDILQRANQVLRQQEKGEKKKRKIQQKKEKAVHQWEEKCVQKEKTIEHLITKLALTKRAGRGFSIHVETHDKFTAKGGHAAATSTQGDDSSNSSESLLSAQVKELLDNTMNENMQMTSEIASLKSQIQLLRMNLRGSTRNITNAIATNNK</sequence>
<dbReference type="Proteomes" id="UP000023152">
    <property type="component" value="Unassembled WGS sequence"/>
</dbReference>
<keyword evidence="4" id="KW-1185">Reference proteome</keyword>
<evidence type="ECO:0000313" key="4">
    <source>
        <dbReference type="Proteomes" id="UP000023152"/>
    </source>
</evidence>
<dbReference type="EMBL" id="ASPP01005398">
    <property type="protein sequence ID" value="ETO30616.1"/>
    <property type="molecule type" value="Genomic_DNA"/>
</dbReference>
<accession>X6NX76</accession>
<feature type="non-terminal residue" evidence="3">
    <location>
        <position position="1"/>
    </location>
</feature>
<gene>
    <name evidence="3" type="ORF">RFI_06504</name>
</gene>
<organism evidence="3 4">
    <name type="scientific">Reticulomyxa filosa</name>
    <dbReference type="NCBI Taxonomy" id="46433"/>
    <lineage>
        <taxon>Eukaryota</taxon>
        <taxon>Sar</taxon>
        <taxon>Rhizaria</taxon>
        <taxon>Retaria</taxon>
        <taxon>Foraminifera</taxon>
        <taxon>Monothalamids</taxon>
        <taxon>Reticulomyxidae</taxon>
        <taxon>Reticulomyxa</taxon>
    </lineage>
</organism>
<reference evidence="3 4" key="1">
    <citation type="journal article" date="2013" name="Curr. Biol.">
        <title>The Genome of the Foraminiferan Reticulomyxa filosa.</title>
        <authorList>
            <person name="Glockner G."/>
            <person name="Hulsmann N."/>
            <person name="Schleicher M."/>
            <person name="Noegel A.A."/>
            <person name="Eichinger L."/>
            <person name="Gallinger C."/>
            <person name="Pawlowski J."/>
            <person name="Sierra R."/>
            <person name="Euteneuer U."/>
            <person name="Pillet L."/>
            <person name="Moustafa A."/>
            <person name="Platzer M."/>
            <person name="Groth M."/>
            <person name="Szafranski K."/>
            <person name="Schliwa M."/>
        </authorList>
    </citation>
    <scope>NUCLEOTIDE SEQUENCE [LARGE SCALE GENOMIC DNA]</scope>
</reference>